<evidence type="ECO:0000313" key="8">
    <source>
        <dbReference type="RefSeq" id="XP_065668888.1"/>
    </source>
</evidence>
<gene>
    <name evidence="8" type="primary">LOC100212129</name>
</gene>
<evidence type="ECO:0000256" key="1">
    <source>
        <dbReference type="ARBA" id="ARBA00007828"/>
    </source>
</evidence>
<organism evidence="7 8">
    <name type="scientific">Hydra vulgaris</name>
    <name type="common">Hydra</name>
    <name type="synonym">Hydra attenuata</name>
    <dbReference type="NCBI Taxonomy" id="6087"/>
    <lineage>
        <taxon>Eukaryota</taxon>
        <taxon>Metazoa</taxon>
        <taxon>Cnidaria</taxon>
        <taxon>Hydrozoa</taxon>
        <taxon>Hydroidolina</taxon>
        <taxon>Anthoathecata</taxon>
        <taxon>Aplanulata</taxon>
        <taxon>Hydridae</taxon>
        <taxon>Hydra</taxon>
    </lineage>
</organism>
<dbReference type="PROSITE" id="PS00018">
    <property type="entry name" value="EF_HAND_1"/>
    <property type="match status" value="4"/>
</dbReference>
<dbReference type="InterPro" id="IPR011992">
    <property type="entry name" value="EF-hand-dom_pair"/>
</dbReference>
<dbReference type="Pfam" id="PF13499">
    <property type="entry name" value="EF-hand_7"/>
    <property type="match status" value="2"/>
</dbReference>
<keyword evidence="5" id="KW-0599">Photoprotein</keyword>
<name>A0ABM4D3N9_HYDVU</name>
<dbReference type="Gene3D" id="1.10.238.10">
    <property type="entry name" value="EF-hand"/>
    <property type="match status" value="2"/>
</dbReference>
<feature type="domain" description="EF-hand" evidence="6">
    <location>
        <begin position="71"/>
        <end position="106"/>
    </location>
</feature>
<dbReference type="PROSITE" id="PS50222">
    <property type="entry name" value="EF_HAND_2"/>
    <property type="match status" value="4"/>
</dbReference>
<protein>
    <submittedName>
        <fullName evidence="8">Neo-calmodulin isoform X1</fullName>
    </submittedName>
</protein>
<dbReference type="SMART" id="SM00054">
    <property type="entry name" value="EFh"/>
    <property type="match status" value="4"/>
</dbReference>
<dbReference type="Proteomes" id="UP001652625">
    <property type="component" value="Chromosome 12"/>
</dbReference>
<reference evidence="8" key="1">
    <citation type="submission" date="2025-08" db="UniProtKB">
        <authorList>
            <consortium name="RefSeq"/>
        </authorList>
    </citation>
    <scope>IDENTIFICATION</scope>
</reference>
<dbReference type="PANTHER" id="PTHR23050">
    <property type="entry name" value="CALCIUM BINDING PROTEIN"/>
    <property type="match status" value="1"/>
</dbReference>
<evidence type="ECO:0000256" key="3">
    <source>
        <dbReference type="ARBA" id="ARBA00022837"/>
    </source>
</evidence>
<feature type="domain" description="EF-hand" evidence="6">
    <location>
        <begin position="35"/>
        <end position="70"/>
    </location>
</feature>
<comment type="similarity">
    <text evidence="1">Belongs to the aequorin family.</text>
</comment>
<feature type="domain" description="EF-hand" evidence="6">
    <location>
        <begin position="109"/>
        <end position="144"/>
    </location>
</feature>
<evidence type="ECO:0000256" key="5">
    <source>
        <dbReference type="ARBA" id="ARBA00023262"/>
    </source>
</evidence>
<dbReference type="GeneID" id="100212129"/>
<evidence type="ECO:0000256" key="4">
    <source>
        <dbReference type="ARBA" id="ARBA00023223"/>
    </source>
</evidence>
<proteinExistence type="inferred from homology"/>
<dbReference type="CDD" id="cd00051">
    <property type="entry name" value="EFh"/>
    <property type="match status" value="2"/>
</dbReference>
<dbReference type="RefSeq" id="XP_065668888.1">
    <property type="nucleotide sequence ID" value="XM_065812816.1"/>
</dbReference>
<keyword evidence="4" id="KW-0455">Luminescence</keyword>
<keyword evidence="2" id="KW-0677">Repeat</keyword>
<dbReference type="InterPro" id="IPR002048">
    <property type="entry name" value="EF_hand_dom"/>
</dbReference>
<keyword evidence="3" id="KW-0106">Calcium</keyword>
<evidence type="ECO:0000256" key="2">
    <source>
        <dbReference type="ARBA" id="ARBA00022737"/>
    </source>
</evidence>
<accession>A0ABM4D3N9</accession>
<dbReference type="InterPro" id="IPR050145">
    <property type="entry name" value="Centrin_CML-like"/>
</dbReference>
<sequence length="182" mass="20636">MILIAAAPHPSFNGKCKIANIVREEQEMAQTVTPESMTALKEAFQAFDKNDDGFISKEELTQVMFSLGHVMSTAEIDQMISLVDTDGNGLIDFKEFLSLMNTTSQEEINDEEEMKILFTLIDANQDGFLCEKEIRNMMKGLGEKVKKKHIRKMIKEADINKDGKISFNEFKRMVSNGNFLVK</sequence>
<dbReference type="SUPFAM" id="SSF47473">
    <property type="entry name" value="EF-hand"/>
    <property type="match status" value="1"/>
</dbReference>
<evidence type="ECO:0000313" key="7">
    <source>
        <dbReference type="Proteomes" id="UP001652625"/>
    </source>
</evidence>
<dbReference type="InterPro" id="IPR018247">
    <property type="entry name" value="EF_Hand_1_Ca_BS"/>
</dbReference>
<feature type="domain" description="EF-hand" evidence="6">
    <location>
        <begin position="145"/>
        <end position="180"/>
    </location>
</feature>
<keyword evidence="7" id="KW-1185">Reference proteome</keyword>
<evidence type="ECO:0000259" key="6">
    <source>
        <dbReference type="PROSITE" id="PS50222"/>
    </source>
</evidence>